<organism evidence="2">
    <name type="scientific">uncultured Desulfobacterium sp</name>
    <dbReference type="NCBI Taxonomy" id="201089"/>
    <lineage>
        <taxon>Bacteria</taxon>
        <taxon>Pseudomonadati</taxon>
        <taxon>Thermodesulfobacteriota</taxon>
        <taxon>Desulfobacteria</taxon>
        <taxon>Desulfobacterales</taxon>
        <taxon>Desulfobacteriaceae</taxon>
        <taxon>Desulfobacterium</taxon>
        <taxon>environmental samples</taxon>
    </lineage>
</organism>
<sequence>MKKTVKVILIGIIGFVLSASTAFAADPSFSGFLGDPSVYKQLTPGPKDGAKLRWIKPGVDFGKYNKFMVDSVIFYLAPDAYKGIDPQEMKELADSFNTEIMAAFRDKYPIVSEPGPDVARIRIAITNVKPSRPGVSAITSVVPVGIGISLIKKGATGGWSGSGETCVEFEALDSITNEAIVMAVDQQQAQFEDRFSKLGSAKDAFKFWAERIVKFLDEQKVNKM</sequence>
<evidence type="ECO:0000313" key="2">
    <source>
        <dbReference type="EMBL" id="SPD75610.1"/>
    </source>
</evidence>
<dbReference type="Pfam" id="PF11769">
    <property type="entry name" value="DUF3313"/>
    <property type="match status" value="1"/>
</dbReference>
<evidence type="ECO:0000256" key="1">
    <source>
        <dbReference type="SAM" id="SignalP"/>
    </source>
</evidence>
<evidence type="ECO:0008006" key="3">
    <source>
        <dbReference type="Google" id="ProtNLM"/>
    </source>
</evidence>
<feature type="chain" id="PRO_5019075739" description="DUF3313 domain-containing protein" evidence="1">
    <location>
        <begin position="25"/>
        <end position="224"/>
    </location>
</feature>
<accession>A0A445N1N5</accession>
<name>A0A445N1N5_9BACT</name>
<proteinExistence type="predicted"/>
<gene>
    <name evidence="2" type="ORF">PITCH_A680009</name>
</gene>
<feature type="signal peptide" evidence="1">
    <location>
        <begin position="1"/>
        <end position="24"/>
    </location>
</feature>
<dbReference type="AlphaFoldDB" id="A0A445N1N5"/>
<keyword evidence="1" id="KW-0732">Signal</keyword>
<dbReference type="InterPro" id="IPR021747">
    <property type="entry name" value="DUF3313"/>
</dbReference>
<reference evidence="2" key="1">
    <citation type="submission" date="2018-01" db="EMBL/GenBank/DDBJ databases">
        <authorList>
            <person name="Regsiter A."/>
            <person name="William W."/>
        </authorList>
    </citation>
    <scope>NUCLEOTIDE SEQUENCE</scope>
    <source>
        <strain evidence="2">TRIP AH-1</strain>
    </source>
</reference>
<dbReference type="EMBL" id="OJIN01000212">
    <property type="protein sequence ID" value="SPD75610.1"/>
    <property type="molecule type" value="Genomic_DNA"/>
</dbReference>
<protein>
    <recommendedName>
        <fullName evidence="3">DUF3313 domain-containing protein</fullName>
    </recommendedName>
</protein>